<dbReference type="GO" id="GO:0010008">
    <property type="term" value="C:endosome membrane"/>
    <property type="evidence" value="ECO:0007669"/>
    <property type="project" value="UniProtKB-SubCell"/>
</dbReference>
<sequence>MTDNIAIPAAVKAADINLWKCATKALQLQTVKPEIAYWCNYWVVNQILNRGLHKENDEMMTYTMDLMGKLEQARFIPPPFTTSLADCCSLQAKAEHPNEDAYTDDEVGQLVVDKFAQETLDRAERVVKANKVTQQTAMTFDAAATFFHLVNIWGPPDEETQQKIKYAKWNAARIAKAIKEGRDPNESNPKREEPQLPALDPSDPEVQTLTGSVEKTSPPPLSVTVEEVPDRDLQRTDAAGVSLPISPASAGPSPISEAELKLPGVPSGLAEPAPSTVSLDLDTPVSAPTHNPVNYRPEPDLPSAPSALSSYPDRDISMPDAGTAAWTPGADRQPPAPPVVPPTFAPSAPSTAAVVSPPVNQPTDFSFQNPAPAAAQAPAVPSLQPVPTPLAVSAATYASSQVAGGFTTDEAAMASAQKHAKWAISALNFEDVPTAVKELRKALEVLGAA</sequence>
<evidence type="ECO:0000256" key="4">
    <source>
        <dbReference type="ARBA" id="ARBA00022448"/>
    </source>
</evidence>
<organism evidence="12 13">
    <name type="scientific">Neurospora tetrasperma (strain FGSC 2508 / ATCC MYA-4615 / P0657)</name>
    <dbReference type="NCBI Taxonomy" id="510951"/>
    <lineage>
        <taxon>Eukaryota</taxon>
        <taxon>Fungi</taxon>
        <taxon>Dikarya</taxon>
        <taxon>Ascomycota</taxon>
        <taxon>Pezizomycotina</taxon>
        <taxon>Sordariomycetes</taxon>
        <taxon>Sordariomycetidae</taxon>
        <taxon>Sordariales</taxon>
        <taxon>Sordariaceae</taxon>
        <taxon>Neurospora</taxon>
    </lineage>
</organism>
<evidence type="ECO:0008006" key="14">
    <source>
        <dbReference type="Google" id="ProtNLM"/>
    </source>
</evidence>
<evidence type="ECO:0000313" key="12">
    <source>
        <dbReference type="EMBL" id="EGO52042.1"/>
    </source>
</evidence>
<feature type="domain" description="Vta1 C-terminal" evidence="11">
    <location>
        <begin position="412"/>
        <end position="447"/>
    </location>
</feature>
<keyword evidence="8" id="KW-0472">Membrane</keyword>
<dbReference type="InterPro" id="IPR044538">
    <property type="entry name" value="Vta1-like"/>
</dbReference>
<dbReference type="Gene3D" id="1.25.40.270">
    <property type="entry name" value="Vacuolar protein sorting-associated protein vta1"/>
    <property type="match status" value="1"/>
</dbReference>
<feature type="compositionally biased region" description="Polar residues" evidence="9">
    <location>
        <begin position="205"/>
        <end position="215"/>
    </location>
</feature>
<reference evidence="13" key="1">
    <citation type="journal article" date="2011" name="Genetics">
        <title>Massive changes in genome architecture accompany the transition to self-fertility in the filamentous fungus Neurospora tetrasperma.</title>
        <authorList>
            <person name="Ellison C.E."/>
            <person name="Stajich J.E."/>
            <person name="Jacobson D.J."/>
            <person name="Natvig D.O."/>
            <person name="Lapidus A."/>
            <person name="Foster B."/>
            <person name="Aerts A."/>
            <person name="Riley R."/>
            <person name="Lindquist E.A."/>
            <person name="Grigoriev I.V."/>
            <person name="Taylor J.W."/>
        </authorList>
    </citation>
    <scope>NUCLEOTIDE SEQUENCE [LARGE SCALE GENOMIC DNA]</scope>
    <source>
        <strain evidence="13">FGSC 2508 / P0657</strain>
    </source>
</reference>
<dbReference type="EMBL" id="GL891382">
    <property type="protein sequence ID" value="EGO52042.1"/>
    <property type="molecule type" value="Genomic_DNA"/>
</dbReference>
<proteinExistence type="inferred from homology"/>
<name>F8MZQ5_NEUT8</name>
<evidence type="ECO:0000256" key="3">
    <source>
        <dbReference type="ARBA" id="ARBA00007895"/>
    </source>
</evidence>
<feature type="compositionally biased region" description="Low complexity" evidence="9">
    <location>
        <begin position="244"/>
        <end position="256"/>
    </location>
</feature>
<evidence type="ECO:0000256" key="1">
    <source>
        <dbReference type="ARBA" id="ARBA00004481"/>
    </source>
</evidence>
<dbReference type="GO" id="GO:0032511">
    <property type="term" value="P:late endosome to vacuole transport via multivesicular body sorting pathway"/>
    <property type="evidence" value="ECO:0007669"/>
    <property type="project" value="InterPro"/>
</dbReference>
<keyword evidence="13" id="KW-1185">Reference proteome</keyword>
<dbReference type="Proteomes" id="UP000008065">
    <property type="component" value="Unassembled WGS sequence"/>
</dbReference>
<dbReference type="HOGENOM" id="CLU_030378_0_0_1"/>
<dbReference type="Gene3D" id="1.20.5.420">
    <property type="entry name" value="Immunoglobulin FC, subunit C"/>
    <property type="match status" value="1"/>
</dbReference>
<dbReference type="InterPro" id="IPR039431">
    <property type="entry name" value="Vta1/CALS_N"/>
</dbReference>
<evidence type="ECO:0000256" key="2">
    <source>
        <dbReference type="ARBA" id="ARBA00004496"/>
    </source>
</evidence>
<dbReference type="PANTHER" id="PTHR46009:SF1">
    <property type="entry name" value="VACUOLAR PROTEIN SORTING-ASSOCIATED PROTEIN VTA1 HOMOLOG"/>
    <property type="match status" value="1"/>
</dbReference>
<dbReference type="PANTHER" id="PTHR46009">
    <property type="entry name" value="VACUOLAR PROTEIN SORTING-ASSOCIATED PROTEIN VTA1 HOMOLOG"/>
    <property type="match status" value="1"/>
</dbReference>
<feature type="compositionally biased region" description="Low complexity" evidence="9">
    <location>
        <begin position="301"/>
        <end position="311"/>
    </location>
</feature>
<protein>
    <recommendedName>
        <fullName evidence="14">DUF605-domain-containing protein</fullName>
    </recommendedName>
</protein>
<accession>F8MZQ5</accession>
<evidence type="ECO:0000256" key="5">
    <source>
        <dbReference type="ARBA" id="ARBA00022490"/>
    </source>
</evidence>
<keyword evidence="7" id="KW-0653">Protein transport</keyword>
<dbReference type="GO" id="GO:0005771">
    <property type="term" value="C:multivesicular body"/>
    <property type="evidence" value="ECO:0007669"/>
    <property type="project" value="TreeGrafter"/>
</dbReference>
<gene>
    <name evidence="12" type="ORF">NEUTE1DRAFT_125608</name>
</gene>
<feature type="domain" description="Vta1/callose synthase N-terminal" evidence="10">
    <location>
        <begin position="21"/>
        <end position="180"/>
    </location>
</feature>
<feature type="region of interest" description="Disordered" evidence="9">
    <location>
        <begin position="178"/>
        <end position="373"/>
    </location>
</feature>
<dbReference type="GeneID" id="20824815"/>
<dbReference type="AlphaFoldDB" id="F8MZQ5"/>
<dbReference type="Pfam" id="PF04652">
    <property type="entry name" value="Vta1"/>
    <property type="match status" value="1"/>
</dbReference>
<evidence type="ECO:0000259" key="10">
    <source>
        <dbReference type="Pfam" id="PF04652"/>
    </source>
</evidence>
<dbReference type="RefSeq" id="XP_009855689.1">
    <property type="nucleotide sequence ID" value="XM_009857387.1"/>
</dbReference>
<dbReference type="Pfam" id="PF18097">
    <property type="entry name" value="Vta1_C"/>
    <property type="match status" value="1"/>
</dbReference>
<dbReference type="GO" id="GO:0015031">
    <property type="term" value="P:protein transport"/>
    <property type="evidence" value="ECO:0007669"/>
    <property type="project" value="UniProtKB-KW"/>
</dbReference>
<dbReference type="VEuPathDB" id="FungiDB:NEUTE1DRAFT_125608"/>
<feature type="compositionally biased region" description="Pro residues" evidence="9">
    <location>
        <begin position="334"/>
        <end position="344"/>
    </location>
</feature>
<dbReference type="KEGG" id="nte:NEUTE1DRAFT125608"/>
<dbReference type="InterPro" id="IPR023175">
    <property type="entry name" value="Vta1/CALS_N_sf"/>
</dbReference>
<keyword evidence="5" id="KW-0963">Cytoplasm</keyword>
<comment type="subcellular location">
    <subcellularLocation>
        <location evidence="2">Cytoplasm</location>
    </subcellularLocation>
    <subcellularLocation>
        <location evidence="1">Endosome membrane</location>
        <topology evidence="1">Peripheral membrane protein</topology>
    </subcellularLocation>
</comment>
<evidence type="ECO:0000259" key="11">
    <source>
        <dbReference type="Pfam" id="PF18097"/>
    </source>
</evidence>
<dbReference type="OrthoDB" id="391137at2759"/>
<feature type="compositionally biased region" description="Basic and acidic residues" evidence="9">
    <location>
        <begin position="178"/>
        <end position="194"/>
    </location>
</feature>
<feature type="compositionally biased region" description="Low complexity" evidence="9">
    <location>
        <begin position="345"/>
        <end position="358"/>
    </location>
</feature>
<keyword evidence="6" id="KW-0967">Endosome</keyword>
<evidence type="ECO:0000313" key="13">
    <source>
        <dbReference type="Proteomes" id="UP000008065"/>
    </source>
</evidence>
<dbReference type="InterPro" id="IPR041212">
    <property type="entry name" value="Vta1_C"/>
</dbReference>
<evidence type="ECO:0000256" key="8">
    <source>
        <dbReference type="ARBA" id="ARBA00023136"/>
    </source>
</evidence>
<evidence type="ECO:0000256" key="9">
    <source>
        <dbReference type="SAM" id="MobiDB-lite"/>
    </source>
</evidence>
<evidence type="ECO:0000256" key="6">
    <source>
        <dbReference type="ARBA" id="ARBA00022753"/>
    </source>
</evidence>
<keyword evidence="4" id="KW-0813">Transport</keyword>
<comment type="similarity">
    <text evidence="3">Belongs to the VTA1 family.</text>
</comment>
<evidence type="ECO:0000256" key="7">
    <source>
        <dbReference type="ARBA" id="ARBA00022927"/>
    </source>
</evidence>